<dbReference type="SUPFAM" id="SSF55961">
    <property type="entry name" value="Bet v1-like"/>
    <property type="match status" value="1"/>
</dbReference>
<dbReference type="AlphaFoldDB" id="A0A1J4MWN2"/>
<dbReference type="InterPro" id="IPR019587">
    <property type="entry name" value="Polyketide_cyclase/dehydratase"/>
</dbReference>
<name>A0A1J4MWN2_9ACTN</name>
<dbReference type="OrthoDB" id="4724764at2"/>
<keyword evidence="2" id="KW-1185">Reference proteome</keyword>
<dbReference type="InterPro" id="IPR023393">
    <property type="entry name" value="START-like_dom_sf"/>
</dbReference>
<evidence type="ECO:0000313" key="2">
    <source>
        <dbReference type="Proteomes" id="UP000033772"/>
    </source>
</evidence>
<evidence type="ECO:0000313" key="1">
    <source>
        <dbReference type="EMBL" id="OIJ23780.1"/>
    </source>
</evidence>
<comment type="caution">
    <text evidence="1">The sequence shown here is derived from an EMBL/GenBank/DDBJ whole genome shotgun (WGS) entry which is preliminary data.</text>
</comment>
<sequence>MTQHPEALHLESSRAVPVEPEKALDLVLPAPLPRIFGRRYAAITPIAEVRDQAGDWSSAGETRTIVLADGATMRETLTAIDAPTSFSYEITPLSGPLKLLVGHVAGRWSFAPAGTGTRITWSWDVTPTSSAASFAMPVFGWMWKGYARQSLESLEELLVGA</sequence>
<dbReference type="EMBL" id="JZDQ02000055">
    <property type="protein sequence ID" value="OIJ23780.1"/>
    <property type="molecule type" value="Genomic_DNA"/>
</dbReference>
<gene>
    <name evidence="1" type="ORF">UG56_026165</name>
</gene>
<organism evidence="1 2">
    <name type="scientific">Nocardioides luteus</name>
    <dbReference type="NCBI Taxonomy" id="1844"/>
    <lineage>
        <taxon>Bacteria</taxon>
        <taxon>Bacillati</taxon>
        <taxon>Actinomycetota</taxon>
        <taxon>Actinomycetes</taxon>
        <taxon>Propionibacteriales</taxon>
        <taxon>Nocardioidaceae</taxon>
        <taxon>Nocardioides</taxon>
    </lineage>
</organism>
<dbReference type="STRING" id="1844.UG56_026165"/>
<dbReference type="RefSeq" id="WP_045550633.1">
    <property type="nucleotide sequence ID" value="NZ_JZDQ02000055.1"/>
</dbReference>
<dbReference type="Pfam" id="PF10604">
    <property type="entry name" value="Polyketide_cyc2"/>
    <property type="match status" value="1"/>
</dbReference>
<proteinExistence type="predicted"/>
<dbReference type="Proteomes" id="UP000033772">
    <property type="component" value="Unassembled WGS sequence"/>
</dbReference>
<protein>
    <submittedName>
        <fullName evidence="1">MxaD family protein</fullName>
    </submittedName>
</protein>
<reference evidence="1" key="1">
    <citation type="submission" date="2016-10" db="EMBL/GenBank/DDBJ databases">
        <title>Draft Genome Sequence of Nocardioides luteus Strain BAFB, an Alkane-Degrading Bacterium Isolated from JP-7 Polluted Soil.</title>
        <authorList>
            <person name="Brown L."/>
            <person name="Ruiz O.N."/>
            <person name="Gunasekera T."/>
        </authorList>
    </citation>
    <scope>NUCLEOTIDE SEQUENCE [LARGE SCALE GENOMIC DNA]</scope>
    <source>
        <strain evidence="1">BAFB</strain>
    </source>
</reference>
<accession>A0A1J4MWN2</accession>
<dbReference type="Gene3D" id="3.30.530.20">
    <property type="match status" value="1"/>
</dbReference>